<protein>
    <submittedName>
        <fullName evidence="3">VacJ family lipoprotein</fullName>
    </submittedName>
</protein>
<dbReference type="EMBL" id="CP042261">
    <property type="protein sequence ID" value="QDY69905.1"/>
    <property type="molecule type" value="Genomic_DNA"/>
</dbReference>
<dbReference type="PROSITE" id="PS51257">
    <property type="entry name" value="PROKAR_LIPOPROTEIN"/>
    <property type="match status" value="1"/>
</dbReference>
<dbReference type="KEGG" id="lit:FPZ52_09945"/>
<evidence type="ECO:0000313" key="4">
    <source>
        <dbReference type="Proteomes" id="UP000318483"/>
    </source>
</evidence>
<keyword evidence="4" id="KW-1185">Reference proteome</keyword>
<keyword evidence="2" id="KW-0732">Signal</keyword>
<dbReference type="AlphaFoldDB" id="A0A5B8I7R8"/>
<dbReference type="RefSeq" id="WP_146365281.1">
    <property type="nucleotide sequence ID" value="NZ_CP042261.1"/>
</dbReference>
<evidence type="ECO:0000313" key="3">
    <source>
        <dbReference type="EMBL" id="QDY69905.1"/>
    </source>
</evidence>
<name>A0A5B8I7R8_9RHOB</name>
<evidence type="ECO:0000256" key="2">
    <source>
        <dbReference type="ARBA" id="ARBA00022729"/>
    </source>
</evidence>
<gene>
    <name evidence="3" type="ORF">FPZ52_09945</name>
</gene>
<proteinExistence type="inferred from homology"/>
<evidence type="ECO:0000256" key="1">
    <source>
        <dbReference type="ARBA" id="ARBA00010634"/>
    </source>
</evidence>
<dbReference type="PANTHER" id="PTHR30035">
    <property type="entry name" value="LIPOPROTEIN VACJ-RELATED"/>
    <property type="match status" value="1"/>
</dbReference>
<dbReference type="GO" id="GO:0016020">
    <property type="term" value="C:membrane"/>
    <property type="evidence" value="ECO:0007669"/>
    <property type="project" value="InterPro"/>
</dbReference>
<dbReference type="PRINTS" id="PR01805">
    <property type="entry name" value="VACJLIPOPROT"/>
</dbReference>
<accession>A0A5B8I7R8</accession>
<dbReference type="Pfam" id="PF04333">
    <property type="entry name" value="MlaA"/>
    <property type="match status" value="1"/>
</dbReference>
<organism evidence="3 4">
    <name type="scientific">Qingshengfaniella alkalisoli</name>
    <dbReference type="NCBI Taxonomy" id="2599296"/>
    <lineage>
        <taxon>Bacteria</taxon>
        <taxon>Pseudomonadati</taxon>
        <taxon>Pseudomonadota</taxon>
        <taxon>Alphaproteobacteria</taxon>
        <taxon>Rhodobacterales</taxon>
        <taxon>Paracoccaceae</taxon>
        <taxon>Qingshengfaniella</taxon>
    </lineage>
</organism>
<dbReference type="GO" id="GO:0120010">
    <property type="term" value="P:intermembrane phospholipid transfer"/>
    <property type="evidence" value="ECO:0007669"/>
    <property type="project" value="TreeGrafter"/>
</dbReference>
<dbReference type="OrthoDB" id="9785326at2"/>
<comment type="similarity">
    <text evidence="1">Belongs to the MlaA family.</text>
</comment>
<reference evidence="3 4" key="1">
    <citation type="submission" date="2019-07" db="EMBL/GenBank/DDBJ databases">
        <title>Litoreibacter alkalisoli sp. nov., isolated from saline-alkaline soil.</title>
        <authorList>
            <person name="Wang S."/>
            <person name="Xu L."/>
            <person name="Xing Y.-T."/>
            <person name="Sun J.-Q."/>
        </authorList>
    </citation>
    <scope>NUCLEOTIDE SEQUENCE [LARGE SCALE GENOMIC DNA]</scope>
    <source>
        <strain evidence="3 4">LN3S51</strain>
    </source>
</reference>
<dbReference type="Proteomes" id="UP000318483">
    <property type="component" value="Chromosome"/>
</dbReference>
<dbReference type="InterPro" id="IPR007428">
    <property type="entry name" value="MlaA"/>
</dbReference>
<keyword evidence="3" id="KW-0449">Lipoprotein</keyword>
<sequence>MRGWPVPVETTQFKSAVRRTATIAIVCAGLAGCATSSPDADITGVNDPYENVNRSVHDFNRGVDRRVYRPVANAYGVVFPKLAREGVANFSNNAGIPGQVVNNVLQGEVENTVHNTFRFLINSTLGVVGIFDPATSIGLERRDTDFGETLHVWGVGEGAYVALPFLGPSTQRDVAGDVFDFFLNPLSAVTAGPESYLPTGAWVLENAGDRYEFSNSVDSVLYGSSDSYAQTRQIYLENRRFELGDTEQDSYIDPYEELYNE</sequence>
<dbReference type="PANTHER" id="PTHR30035:SF3">
    <property type="entry name" value="INTERMEMBRANE PHOSPHOLIPID TRANSPORT SYSTEM LIPOPROTEIN MLAA"/>
    <property type="match status" value="1"/>
</dbReference>